<dbReference type="EMBL" id="AKHW03002184">
    <property type="protein sequence ID" value="KYO39867.1"/>
    <property type="molecule type" value="Genomic_DNA"/>
</dbReference>
<accession>A0A151NSM6</accession>
<protein>
    <submittedName>
        <fullName evidence="1">Uncharacterized protein</fullName>
    </submittedName>
</protein>
<gene>
    <name evidence="1" type="ORF">Y1Q_0006731</name>
</gene>
<dbReference type="AlphaFoldDB" id="A0A151NSM6"/>
<proteinExistence type="predicted"/>
<name>A0A151NSM6_ALLMI</name>
<sequence>MWLHVAEVCSSLTFTDWIQAPKLDSVKLKPLPDKAEAHPTISVQDQPRPASTVLLVSSPPILCQKHMPLALHHPCK</sequence>
<keyword evidence="2" id="KW-1185">Reference proteome</keyword>
<evidence type="ECO:0000313" key="1">
    <source>
        <dbReference type="EMBL" id="KYO39867.1"/>
    </source>
</evidence>
<organism evidence="1 2">
    <name type="scientific">Alligator mississippiensis</name>
    <name type="common">American alligator</name>
    <dbReference type="NCBI Taxonomy" id="8496"/>
    <lineage>
        <taxon>Eukaryota</taxon>
        <taxon>Metazoa</taxon>
        <taxon>Chordata</taxon>
        <taxon>Craniata</taxon>
        <taxon>Vertebrata</taxon>
        <taxon>Euteleostomi</taxon>
        <taxon>Archelosauria</taxon>
        <taxon>Archosauria</taxon>
        <taxon>Crocodylia</taxon>
        <taxon>Alligatoridae</taxon>
        <taxon>Alligatorinae</taxon>
        <taxon>Alligator</taxon>
    </lineage>
</organism>
<dbReference type="Proteomes" id="UP000050525">
    <property type="component" value="Unassembled WGS sequence"/>
</dbReference>
<comment type="caution">
    <text evidence="1">The sequence shown here is derived from an EMBL/GenBank/DDBJ whole genome shotgun (WGS) entry which is preliminary data.</text>
</comment>
<reference evidence="1 2" key="1">
    <citation type="journal article" date="2012" name="Genome Biol.">
        <title>Sequencing three crocodilian genomes to illuminate the evolution of archosaurs and amniotes.</title>
        <authorList>
            <person name="St John J.A."/>
            <person name="Braun E.L."/>
            <person name="Isberg S.R."/>
            <person name="Miles L.G."/>
            <person name="Chong A.Y."/>
            <person name="Gongora J."/>
            <person name="Dalzell P."/>
            <person name="Moran C."/>
            <person name="Bed'hom B."/>
            <person name="Abzhanov A."/>
            <person name="Burgess S.C."/>
            <person name="Cooksey A.M."/>
            <person name="Castoe T.A."/>
            <person name="Crawford N.G."/>
            <person name="Densmore L.D."/>
            <person name="Drew J.C."/>
            <person name="Edwards S.V."/>
            <person name="Faircloth B.C."/>
            <person name="Fujita M.K."/>
            <person name="Greenwold M.J."/>
            <person name="Hoffmann F.G."/>
            <person name="Howard J.M."/>
            <person name="Iguchi T."/>
            <person name="Janes D.E."/>
            <person name="Khan S.Y."/>
            <person name="Kohno S."/>
            <person name="de Koning A.J."/>
            <person name="Lance S.L."/>
            <person name="McCarthy F.M."/>
            <person name="McCormack J.E."/>
            <person name="Merchant M.E."/>
            <person name="Peterson D.G."/>
            <person name="Pollock D.D."/>
            <person name="Pourmand N."/>
            <person name="Raney B.J."/>
            <person name="Roessler K.A."/>
            <person name="Sanford J.R."/>
            <person name="Sawyer R.H."/>
            <person name="Schmidt C.J."/>
            <person name="Triplett E.W."/>
            <person name="Tuberville T.D."/>
            <person name="Venegas-Anaya M."/>
            <person name="Howard J.T."/>
            <person name="Jarvis E.D."/>
            <person name="Guillette L.J.Jr."/>
            <person name="Glenn T.C."/>
            <person name="Green R.E."/>
            <person name="Ray D.A."/>
        </authorList>
    </citation>
    <scope>NUCLEOTIDE SEQUENCE [LARGE SCALE GENOMIC DNA]</scope>
    <source>
        <strain evidence="1">KSC_2009_1</strain>
    </source>
</reference>
<evidence type="ECO:0000313" key="2">
    <source>
        <dbReference type="Proteomes" id="UP000050525"/>
    </source>
</evidence>